<evidence type="ECO:0000313" key="8">
    <source>
        <dbReference type="EMBL" id="PZQ15349.1"/>
    </source>
</evidence>
<dbReference type="GO" id="GO:0005886">
    <property type="term" value="C:plasma membrane"/>
    <property type="evidence" value="ECO:0007669"/>
    <property type="project" value="TreeGrafter"/>
</dbReference>
<comment type="caution">
    <text evidence="8">The sequence shown here is derived from an EMBL/GenBank/DDBJ whole genome shotgun (WGS) entry which is preliminary data.</text>
</comment>
<dbReference type="Proteomes" id="UP000249046">
    <property type="component" value="Unassembled WGS sequence"/>
</dbReference>
<feature type="transmembrane region" description="Helical" evidence="7">
    <location>
        <begin position="431"/>
        <end position="457"/>
    </location>
</feature>
<dbReference type="GO" id="GO:0042910">
    <property type="term" value="F:xenobiotic transmembrane transporter activity"/>
    <property type="evidence" value="ECO:0007669"/>
    <property type="project" value="TreeGrafter"/>
</dbReference>
<dbReference type="SUPFAM" id="SSF82693">
    <property type="entry name" value="Multidrug efflux transporter AcrB pore domain, PN1, PN2, PC1 and PC2 subdomains"/>
    <property type="match status" value="3"/>
</dbReference>
<feature type="transmembrane region" description="Helical" evidence="7">
    <location>
        <begin position="12"/>
        <end position="32"/>
    </location>
</feature>
<keyword evidence="4 7" id="KW-0812">Transmembrane</keyword>
<feature type="transmembrane region" description="Helical" evidence="7">
    <location>
        <begin position="334"/>
        <end position="353"/>
    </location>
</feature>
<evidence type="ECO:0000256" key="1">
    <source>
        <dbReference type="ARBA" id="ARBA00022448"/>
    </source>
</evidence>
<accession>A0A2W5KH89</accession>
<feature type="transmembrane region" description="Helical" evidence="7">
    <location>
        <begin position="862"/>
        <end position="880"/>
    </location>
</feature>
<evidence type="ECO:0000256" key="3">
    <source>
        <dbReference type="ARBA" id="ARBA00022519"/>
    </source>
</evidence>
<protein>
    <submittedName>
        <fullName evidence="8">Acriflavin resistance protein</fullName>
    </submittedName>
</protein>
<dbReference type="SUPFAM" id="SSF82714">
    <property type="entry name" value="Multidrug efflux transporter AcrB TolC docking domain, DN and DC subdomains"/>
    <property type="match status" value="2"/>
</dbReference>
<gene>
    <name evidence="8" type="ORF">DI564_08390</name>
</gene>
<dbReference type="Gene3D" id="3.30.70.1430">
    <property type="entry name" value="Multidrug efflux transporter AcrB pore domain"/>
    <property type="match status" value="2"/>
</dbReference>
<dbReference type="SUPFAM" id="SSF82866">
    <property type="entry name" value="Multidrug efflux transporter AcrB transmembrane domain"/>
    <property type="match status" value="2"/>
</dbReference>
<dbReference type="PANTHER" id="PTHR32063">
    <property type="match status" value="1"/>
</dbReference>
<feature type="transmembrane region" description="Helical" evidence="7">
    <location>
        <begin position="535"/>
        <end position="552"/>
    </location>
</feature>
<feature type="transmembrane region" description="Helical" evidence="7">
    <location>
        <begin position="463"/>
        <end position="490"/>
    </location>
</feature>
<evidence type="ECO:0000256" key="6">
    <source>
        <dbReference type="ARBA" id="ARBA00023136"/>
    </source>
</evidence>
<dbReference type="InterPro" id="IPR001036">
    <property type="entry name" value="Acrflvin-R"/>
</dbReference>
<proteinExistence type="predicted"/>
<dbReference type="Gene3D" id="1.20.1640.10">
    <property type="entry name" value="Multidrug efflux transporter AcrB transmembrane domain"/>
    <property type="match status" value="2"/>
</dbReference>
<evidence type="ECO:0000256" key="5">
    <source>
        <dbReference type="ARBA" id="ARBA00022989"/>
    </source>
</evidence>
<dbReference type="FunFam" id="3.30.70.1430:FF:000001">
    <property type="entry name" value="Efflux pump membrane transporter"/>
    <property type="match status" value="1"/>
</dbReference>
<dbReference type="Gene3D" id="3.30.70.1440">
    <property type="entry name" value="Multidrug efflux transporter AcrB pore domain"/>
    <property type="match status" value="1"/>
</dbReference>
<feature type="transmembrane region" description="Helical" evidence="7">
    <location>
        <begin position="911"/>
        <end position="926"/>
    </location>
</feature>
<feature type="transmembrane region" description="Helical" evidence="7">
    <location>
        <begin position="963"/>
        <end position="985"/>
    </location>
</feature>
<name>A0A2W5KH89_9GAMM</name>
<keyword evidence="2" id="KW-1003">Cell membrane</keyword>
<dbReference type="Pfam" id="PF00873">
    <property type="entry name" value="ACR_tran"/>
    <property type="match status" value="1"/>
</dbReference>
<feature type="transmembrane region" description="Helical" evidence="7">
    <location>
        <begin position="991"/>
        <end position="1017"/>
    </location>
</feature>
<feature type="transmembrane region" description="Helical" evidence="7">
    <location>
        <begin position="360"/>
        <end position="381"/>
    </location>
</feature>
<reference evidence="8 9" key="1">
    <citation type="submission" date="2017-08" db="EMBL/GenBank/DDBJ databases">
        <title>Infants hospitalized years apart are colonized by the same room-sourced microbial strains.</title>
        <authorList>
            <person name="Brooks B."/>
            <person name="Olm M.R."/>
            <person name="Firek B.A."/>
            <person name="Baker R."/>
            <person name="Thomas B.C."/>
            <person name="Morowitz M.J."/>
            <person name="Banfield J.F."/>
        </authorList>
    </citation>
    <scope>NUCLEOTIDE SEQUENCE [LARGE SCALE GENOMIC DNA]</scope>
    <source>
        <strain evidence="8">S2_005_003_R2_42</strain>
    </source>
</reference>
<sequence length="1054" mass="112821">MNIAAPFIKRPIGTILLALGVMVGGLIAYFQLGVAALPNIEFPVIFVVANQPGADAENMASTVAAPLERHMGRVAGVDQMSSTSRQGSAVVILFFTLDKNIDAAARDVQAAINASLADLPSGLRTAPVYRKANPNNDPVLLLALTSRTRTTADLYNMADSLLAQRVRQVPGVADVNITGGATPAVRVDVDLRKLTSMGLSADQVRNAIAAANVTSPQGFLSDGRTMMTIAANDALTTGAQFADIVVAVRNGVPIRLRDIATVGDGQENKNQAAWFNGQRAILMVVSKQADANVIQTVDRIYDELPLMRSWLPEGVELTPFNDRTATIRASVMEVQITLLISLALVIMTMLLFLRRVAPTVIAGLSVPLSLAGAFIVMYALGFTLDNLTLMALVISIGFVVDDAIVVIENIVRHLDMGKSRLQAALDGAKEIGFTIVSITASLIAVFVPLLFMGGFIGMFLHSFAVTITAAIAMSALVSLTLTAALCGRYLQPHGEEKPSRLGRRIDAMHAGMLSGYRRALDWSLRHPRLMSLQPLLLVIVTIWLSTFLKFGMVPQQDTGMMNGTAVASASVSYEAMVELQRKVAGILMADPAVASVGSSVGGGGGPGASANRGQFFINLKPLGQGRDESTFQVMNRLIRQTQNLPGVELRLRPVQDLGGGGGPRGGDSQFSYSIKGSNYAELLEWAPRLAAEMKKLPQLTNVGTSLDDGGIEQNLVIDRDTASRLGVSIGAISSVLYNAFGQRQISTIYSDLNQYRVVLNAITGESPGIDTLKRLYVRSNSGAMVPLDAVTRIEPSRAPLMIQHDFQFPVLDLTFNMAEGVTMGQVIPLIQQTMRNLRMPGSIQGEFGGDLRRFQQQQSSQGLLLIAAVLAVYLVLGMLYESLIHPVTILSTLPSAGVGCLLAMLATNTELTLISIIAIVLLIGIVKKNAIMMIDFALHAERDLGLPPIEAIREACLVRFRPIMMTSMVAILGAVPLAIGFGVGSELRQPLGIAMIGGLLVSQTLTLLSTPAIYLVFARMAARRKQRRAEKRALREARRAARRAGTDMAPTSGG</sequence>
<dbReference type="PANTHER" id="PTHR32063:SF34">
    <property type="entry name" value="MULTIDRUG RESISTANCE PROTEIN MDTC"/>
    <property type="match status" value="1"/>
</dbReference>
<dbReference type="Gene3D" id="3.30.70.1320">
    <property type="entry name" value="Multidrug efflux transporter AcrB pore domain like"/>
    <property type="match status" value="1"/>
</dbReference>
<evidence type="ECO:0000256" key="4">
    <source>
        <dbReference type="ARBA" id="ARBA00022692"/>
    </source>
</evidence>
<organism evidence="8 9">
    <name type="scientific">Rhodanobacter denitrificans</name>
    <dbReference type="NCBI Taxonomy" id="666685"/>
    <lineage>
        <taxon>Bacteria</taxon>
        <taxon>Pseudomonadati</taxon>
        <taxon>Pseudomonadota</taxon>
        <taxon>Gammaproteobacteria</taxon>
        <taxon>Lysobacterales</taxon>
        <taxon>Rhodanobacteraceae</taxon>
        <taxon>Rhodanobacter</taxon>
    </lineage>
</organism>
<dbReference type="PRINTS" id="PR00702">
    <property type="entry name" value="ACRIFLAVINRP"/>
</dbReference>
<keyword evidence="6 7" id="KW-0472">Membrane</keyword>
<dbReference type="InterPro" id="IPR027463">
    <property type="entry name" value="AcrB_DN_DC_subdom"/>
</dbReference>
<keyword evidence="3" id="KW-0997">Cell inner membrane</keyword>
<evidence type="ECO:0000256" key="7">
    <source>
        <dbReference type="SAM" id="Phobius"/>
    </source>
</evidence>
<evidence type="ECO:0000256" key="2">
    <source>
        <dbReference type="ARBA" id="ARBA00022475"/>
    </source>
</evidence>
<dbReference type="Gene3D" id="3.30.2090.10">
    <property type="entry name" value="Multidrug efflux transporter AcrB TolC docking domain, DN and DC subdomains"/>
    <property type="match status" value="2"/>
</dbReference>
<keyword evidence="1" id="KW-0813">Transport</keyword>
<dbReference type="AlphaFoldDB" id="A0A2W5KH89"/>
<evidence type="ECO:0000313" key="9">
    <source>
        <dbReference type="Proteomes" id="UP000249046"/>
    </source>
</evidence>
<dbReference type="EMBL" id="QFPO01000006">
    <property type="protein sequence ID" value="PZQ15349.1"/>
    <property type="molecule type" value="Genomic_DNA"/>
</dbReference>
<keyword evidence="5 7" id="KW-1133">Transmembrane helix</keyword>